<dbReference type="GO" id="GO:0047661">
    <property type="term" value="F:amino-acid racemase activity"/>
    <property type="evidence" value="ECO:0007669"/>
    <property type="project" value="InterPro"/>
</dbReference>
<dbReference type="Proteomes" id="UP000184188">
    <property type="component" value="Unassembled WGS sequence"/>
</dbReference>
<dbReference type="SUPFAM" id="SSF53681">
    <property type="entry name" value="Aspartate/glutamate racemase"/>
    <property type="match status" value="1"/>
</dbReference>
<organism evidence="3 4">
    <name type="scientific">Penicilliopsis zonata CBS 506.65</name>
    <dbReference type="NCBI Taxonomy" id="1073090"/>
    <lineage>
        <taxon>Eukaryota</taxon>
        <taxon>Fungi</taxon>
        <taxon>Dikarya</taxon>
        <taxon>Ascomycota</taxon>
        <taxon>Pezizomycotina</taxon>
        <taxon>Eurotiomycetes</taxon>
        <taxon>Eurotiomycetidae</taxon>
        <taxon>Eurotiales</taxon>
        <taxon>Aspergillaceae</taxon>
        <taxon>Penicilliopsis</taxon>
    </lineage>
</organism>
<dbReference type="VEuPathDB" id="FungiDB:ASPZODRAFT_148117"/>
<sequence length="617" mass="67346">MPRVVRLAAAQMGTTNKWDTREQTMQRMIKLLVDAAGQGAQVVLFPEIAFTTFFPRYLILDEQEIESWFEHGDVTTAPNTKPLFDEAHKLGVDICVGFAENTPENDHYNSCVYYHAKTGSVLAKYRKIHLPGDAEPLPDPKAINQLEKRYFKPGNLGWQAFRVPELTSSLSSSSSSAPPDERGDPIFGMMICNDRRWAESWRVLGLQGVEVVLCGYNTNGYAPELWGVSAATLGRKEAEELSLFHHQLVMQANSYTNATFSVCAARCGLDDGQFPLIAGSMIIDPEGRILAQSSTTADELVIADCDLELCRPGKQRTFDFARHRRIEHYQPIATQTGVIEPSRDTDARSVEKKEPVLKGDTVREIKKIRVLLCNPNTTQSMTDACVQSVQASLPADVEVHGLTASAPAPTAVEGHFDAVMSAASAVRAILPLADRYDAFLVACYSDHPLIRMLREEVDQPVVGIMEASLIAARTLGNRFGVVAVSARSRVMHEDAIRHYGLTSFFVGVGSCDIGVLDLACHNDTTNTGIKVVESIVADVAASLVDQGADTLTLGCAGMTTLKTAVEKRVGPKVQVVDGVVAGVHHLVGLVRMGCKTAKAGMYMSSRAKRIARGQEYY</sequence>
<dbReference type="InterPro" id="IPR036526">
    <property type="entry name" value="C-N_Hydrolase_sf"/>
</dbReference>
<dbReference type="SUPFAM" id="SSF56317">
    <property type="entry name" value="Carbon-nitrogen hydrolase"/>
    <property type="match status" value="1"/>
</dbReference>
<dbReference type="InterPro" id="IPR052186">
    <property type="entry name" value="Hydantoin_racemase-like"/>
</dbReference>
<dbReference type="PROSITE" id="PS50263">
    <property type="entry name" value="CN_HYDROLASE"/>
    <property type="match status" value="1"/>
</dbReference>
<dbReference type="AlphaFoldDB" id="A0A1L9STX6"/>
<reference evidence="4" key="1">
    <citation type="journal article" date="2017" name="Genome Biol.">
        <title>Comparative genomics reveals high biological diversity and specific adaptations in the industrially and medically important fungal genus Aspergillus.</title>
        <authorList>
            <person name="de Vries R.P."/>
            <person name="Riley R."/>
            <person name="Wiebenga A."/>
            <person name="Aguilar-Osorio G."/>
            <person name="Amillis S."/>
            <person name="Uchima C.A."/>
            <person name="Anderluh G."/>
            <person name="Asadollahi M."/>
            <person name="Askin M."/>
            <person name="Barry K."/>
            <person name="Battaglia E."/>
            <person name="Bayram O."/>
            <person name="Benocci T."/>
            <person name="Braus-Stromeyer S.A."/>
            <person name="Caldana C."/>
            <person name="Canovas D."/>
            <person name="Cerqueira G.C."/>
            <person name="Chen F."/>
            <person name="Chen W."/>
            <person name="Choi C."/>
            <person name="Clum A."/>
            <person name="Dos Santos R.A."/>
            <person name="Damasio A.R."/>
            <person name="Diallinas G."/>
            <person name="Emri T."/>
            <person name="Fekete E."/>
            <person name="Flipphi M."/>
            <person name="Freyberg S."/>
            <person name="Gallo A."/>
            <person name="Gournas C."/>
            <person name="Habgood R."/>
            <person name="Hainaut M."/>
            <person name="Harispe M.L."/>
            <person name="Henrissat B."/>
            <person name="Hilden K.S."/>
            <person name="Hope R."/>
            <person name="Hossain A."/>
            <person name="Karabika E."/>
            <person name="Karaffa L."/>
            <person name="Karanyi Z."/>
            <person name="Krasevec N."/>
            <person name="Kuo A."/>
            <person name="Kusch H."/>
            <person name="LaButti K."/>
            <person name="Lagendijk E.L."/>
            <person name="Lapidus A."/>
            <person name="Levasseur A."/>
            <person name="Lindquist E."/>
            <person name="Lipzen A."/>
            <person name="Logrieco A.F."/>
            <person name="MacCabe A."/>
            <person name="Maekelae M.R."/>
            <person name="Malavazi I."/>
            <person name="Melin P."/>
            <person name="Meyer V."/>
            <person name="Mielnichuk N."/>
            <person name="Miskei M."/>
            <person name="Molnar A.P."/>
            <person name="Mule G."/>
            <person name="Ngan C.Y."/>
            <person name="Orejas M."/>
            <person name="Orosz E."/>
            <person name="Ouedraogo J.P."/>
            <person name="Overkamp K.M."/>
            <person name="Park H.-S."/>
            <person name="Perrone G."/>
            <person name="Piumi F."/>
            <person name="Punt P.J."/>
            <person name="Ram A.F."/>
            <person name="Ramon A."/>
            <person name="Rauscher S."/>
            <person name="Record E."/>
            <person name="Riano-Pachon D.M."/>
            <person name="Robert V."/>
            <person name="Roehrig J."/>
            <person name="Ruller R."/>
            <person name="Salamov A."/>
            <person name="Salih N.S."/>
            <person name="Samson R.A."/>
            <person name="Sandor E."/>
            <person name="Sanguinetti M."/>
            <person name="Schuetze T."/>
            <person name="Sepcic K."/>
            <person name="Shelest E."/>
            <person name="Sherlock G."/>
            <person name="Sophianopoulou V."/>
            <person name="Squina F.M."/>
            <person name="Sun H."/>
            <person name="Susca A."/>
            <person name="Todd R.B."/>
            <person name="Tsang A."/>
            <person name="Unkles S.E."/>
            <person name="van de Wiele N."/>
            <person name="van Rossen-Uffink D."/>
            <person name="Oliveira J.V."/>
            <person name="Vesth T.C."/>
            <person name="Visser J."/>
            <person name="Yu J.-H."/>
            <person name="Zhou M."/>
            <person name="Andersen M.R."/>
            <person name="Archer D.B."/>
            <person name="Baker S.E."/>
            <person name="Benoit I."/>
            <person name="Brakhage A.A."/>
            <person name="Braus G.H."/>
            <person name="Fischer R."/>
            <person name="Frisvad J.C."/>
            <person name="Goldman G.H."/>
            <person name="Houbraken J."/>
            <person name="Oakley B."/>
            <person name="Pocsi I."/>
            <person name="Scazzocchio C."/>
            <person name="Seiboth B."/>
            <person name="vanKuyk P.A."/>
            <person name="Wortman J."/>
            <person name="Dyer P.S."/>
            <person name="Grigoriev I.V."/>
        </authorList>
    </citation>
    <scope>NUCLEOTIDE SEQUENCE [LARGE SCALE GENOMIC DNA]</scope>
    <source>
        <strain evidence="4">CBS 506.65</strain>
    </source>
</reference>
<dbReference type="OrthoDB" id="412018at2759"/>
<dbReference type="Gene3D" id="3.40.50.12500">
    <property type="match status" value="1"/>
</dbReference>
<protein>
    <recommendedName>
        <fullName evidence="2">CN hydrolase domain-containing protein</fullName>
    </recommendedName>
</protein>
<keyword evidence="4" id="KW-1185">Reference proteome</keyword>
<dbReference type="InterPro" id="IPR053714">
    <property type="entry name" value="Iso_Racemase_Enz_sf"/>
</dbReference>
<dbReference type="PANTHER" id="PTHR28047:SF6">
    <property type="entry name" value="CN HYDROLASE DOMAIN-CONTAINING PROTEIN"/>
    <property type="match status" value="1"/>
</dbReference>
<proteinExistence type="inferred from homology"/>
<comment type="similarity">
    <text evidence="1">Belongs to the HyuE racemase family.</text>
</comment>
<evidence type="ECO:0000256" key="1">
    <source>
        <dbReference type="ARBA" id="ARBA00038414"/>
    </source>
</evidence>
<dbReference type="Gene3D" id="3.60.110.10">
    <property type="entry name" value="Carbon-nitrogen hydrolase"/>
    <property type="match status" value="1"/>
</dbReference>
<dbReference type="InterPro" id="IPR003010">
    <property type="entry name" value="C-N_Hydrolase"/>
</dbReference>
<dbReference type="Pfam" id="PF01177">
    <property type="entry name" value="Asp_Glu_race"/>
    <property type="match status" value="1"/>
</dbReference>
<dbReference type="InterPro" id="IPR001920">
    <property type="entry name" value="Asp/Glu_race"/>
</dbReference>
<dbReference type="GeneID" id="34611796"/>
<evidence type="ECO:0000259" key="2">
    <source>
        <dbReference type="PROSITE" id="PS50263"/>
    </source>
</evidence>
<feature type="domain" description="CN hydrolase" evidence="2">
    <location>
        <begin position="5"/>
        <end position="307"/>
    </location>
</feature>
<dbReference type="EMBL" id="KV878336">
    <property type="protein sequence ID" value="OJJ50649.1"/>
    <property type="molecule type" value="Genomic_DNA"/>
</dbReference>
<evidence type="ECO:0000313" key="4">
    <source>
        <dbReference type="Proteomes" id="UP000184188"/>
    </source>
</evidence>
<evidence type="ECO:0000313" key="3">
    <source>
        <dbReference type="EMBL" id="OJJ50649.1"/>
    </source>
</evidence>
<dbReference type="InterPro" id="IPR015942">
    <property type="entry name" value="Asp/Glu/hydantoin_racemase"/>
</dbReference>
<dbReference type="PANTHER" id="PTHR28047">
    <property type="entry name" value="PROTEIN DCG1"/>
    <property type="match status" value="1"/>
</dbReference>
<gene>
    <name evidence="3" type="ORF">ASPZODRAFT_148117</name>
</gene>
<accession>A0A1L9STX6</accession>
<name>A0A1L9STX6_9EURO</name>
<dbReference type="Pfam" id="PF00795">
    <property type="entry name" value="CN_hydrolase"/>
    <property type="match status" value="1"/>
</dbReference>
<dbReference type="CDD" id="cd07569">
    <property type="entry name" value="DCase"/>
    <property type="match status" value="1"/>
</dbReference>
<dbReference type="RefSeq" id="XP_022585159.1">
    <property type="nucleotide sequence ID" value="XM_022725331.1"/>
</dbReference>
<dbReference type="STRING" id="1073090.A0A1L9STX6"/>